<dbReference type="CDD" id="cd00179">
    <property type="entry name" value="SynN"/>
    <property type="match status" value="1"/>
</dbReference>
<dbReference type="SMART" id="SM00503">
    <property type="entry name" value="SynN"/>
    <property type="match status" value="1"/>
</dbReference>
<dbReference type="Pfam" id="PF05739">
    <property type="entry name" value="SNARE"/>
    <property type="match status" value="1"/>
</dbReference>
<dbReference type="Gene3D" id="1.20.58.70">
    <property type="match status" value="1"/>
</dbReference>
<feature type="domain" description="T-SNARE coiled-coil homology" evidence="9">
    <location>
        <begin position="181"/>
        <end position="243"/>
    </location>
</feature>
<evidence type="ECO:0000313" key="10">
    <source>
        <dbReference type="EMBL" id="KDR74011.1"/>
    </source>
</evidence>
<dbReference type="SMART" id="SM00397">
    <property type="entry name" value="t_SNARE"/>
    <property type="match status" value="1"/>
</dbReference>
<dbReference type="GO" id="GO:0005886">
    <property type="term" value="C:plasma membrane"/>
    <property type="evidence" value="ECO:0007669"/>
    <property type="project" value="TreeGrafter"/>
</dbReference>
<gene>
    <name evidence="10" type="ORF">GALMADRAFT_71275</name>
</gene>
<dbReference type="FunFam" id="1.20.58.70:FF:000008">
    <property type="entry name" value="Syntaxin family protein"/>
    <property type="match status" value="1"/>
</dbReference>
<dbReference type="GO" id="GO:0006886">
    <property type="term" value="P:intracellular protein transport"/>
    <property type="evidence" value="ECO:0007669"/>
    <property type="project" value="TreeGrafter"/>
</dbReference>
<dbReference type="GO" id="GO:0005484">
    <property type="term" value="F:SNAP receptor activity"/>
    <property type="evidence" value="ECO:0007669"/>
    <property type="project" value="TreeGrafter"/>
</dbReference>
<dbReference type="EMBL" id="KL142384">
    <property type="protein sequence ID" value="KDR74011.1"/>
    <property type="molecule type" value="Genomic_DNA"/>
</dbReference>
<dbReference type="GO" id="GO:0048278">
    <property type="term" value="P:vesicle docking"/>
    <property type="evidence" value="ECO:0007669"/>
    <property type="project" value="TreeGrafter"/>
</dbReference>
<dbReference type="InterPro" id="IPR000727">
    <property type="entry name" value="T_SNARE_dom"/>
</dbReference>
<dbReference type="GO" id="GO:0006906">
    <property type="term" value="P:vesicle fusion"/>
    <property type="evidence" value="ECO:0007669"/>
    <property type="project" value="TreeGrafter"/>
</dbReference>
<dbReference type="InterPro" id="IPR006011">
    <property type="entry name" value="Syntaxin_N"/>
</dbReference>
<dbReference type="HOGENOM" id="CLU_042423_0_1_1"/>
<dbReference type="GO" id="GO:0000149">
    <property type="term" value="F:SNARE binding"/>
    <property type="evidence" value="ECO:0007669"/>
    <property type="project" value="TreeGrafter"/>
</dbReference>
<dbReference type="SUPFAM" id="SSF47661">
    <property type="entry name" value="t-snare proteins"/>
    <property type="match status" value="1"/>
</dbReference>
<evidence type="ECO:0000256" key="7">
    <source>
        <dbReference type="SAM" id="MobiDB-lite"/>
    </source>
</evidence>
<dbReference type="PANTHER" id="PTHR19957:SF307">
    <property type="entry name" value="PROTEIN SSO1-RELATED"/>
    <property type="match status" value="1"/>
</dbReference>
<dbReference type="GO" id="GO:0006887">
    <property type="term" value="P:exocytosis"/>
    <property type="evidence" value="ECO:0007669"/>
    <property type="project" value="TreeGrafter"/>
</dbReference>
<evidence type="ECO:0000313" key="11">
    <source>
        <dbReference type="Proteomes" id="UP000027222"/>
    </source>
</evidence>
<evidence type="ECO:0000256" key="2">
    <source>
        <dbReference type="ARBA" id="ARBA00009063"/>
    </source>
</evidence>
<dbReference type="CDD" id="cd15849">
    <property type="entry name" value="SNARE_Sso1"/>
    <property type="match status" value="1"/>
</dbReference>
<evidence type="ECO:0000256" key="8">
    <source>
        <dbReference type="SAM" id="Phobius"/>
    </source>
</evidence>
<feature type="transmembrane region" description="Helical" evidence="8">
    <location>
        <begin position="255"/>
        <end position="274"/>
    </location>
</feature>
<dbReference type="Pfam" id="PF00804">
    <property type="entry name" value="Syntaxin"/>
    <property type="match status" value="1"/>
</dbReference>
<dbReference type="GO" id="GO:0031201">
    <property type="term" value="C:SNARE complex"/>
    <property type="evidence" value="ECO:0007669"/>
    <property type="project" value="TreeGrafter"/>
</dbReference>
<dbReference type="GO" id="GO:0012505">
    <property type="term" value="C:endomembrane system"/>
    <property type="evidence" value="ECO:0007669"/>
    <property type="project" value="TreeGrafter"/>
</dbReference>
<keyword evidence="5" id="KW-0175">Coiled coil</keyword>
<reference evidence="11" key="1">
    <citation type="journal article" date="2014" name="Proc. Natl. Acad. Sci. U.S.A.">
        <title>Extensive sampling of basidiomycete genomes demonstrates inadequacy of the white-rot/brown-rot paradigm for wood decay fungi.</title>
        <authorList>
            <person name="Riley R."/>
            <person name="Salamov A.A."/>
            <person name="Brown D.W."/>
            <person name="Nagy L.G."/>
            <person name="Floudas D."/>
            <person name="Held B.W."/>
            <person name="Levasseur A."/>
            <person name="Lombard V."/>
            <person name="Morin E."/>
            <person name="Otillar R."/>
            <person name="Lindquist E.A."/>
            <person name="Sun H."/>
            <person name="LaButti K.M."/>
            <person name="Schmutz J."/>
            <person name="Jabbour D."/>
            <person name="Luo H."/>
            <person name="Baker S.E."/>
            <person name="Pisabarro A.G."/>
            <person name="Walton J.D."/>
            <person name="Blanchette R.A."/>
            <person name="Henrissat B."/>
            <person name="Martin F."/>
            <person name="Cullen D."/>
            <person name="Hibbett D.S."/>
            <person name="Grigoriev I.V."/>
        </authorList>
    </citation>
    <scope>NUCLEOTIDE SEQUENCE [LARGE SCALE GENOMIC DNA]</scope>
    <source>
        <strain evidence="11">CBS 339.88</strain>
    </source>
</reference>
<comment type="similarity">
    <text evidence="2">Belongs to the syntaxin family.</text>
</comment>
<accession>A0A067ST16</accession>
<evidence type="ECO:0000259" key="9">
    <source>
        <dbReference type="PROSITE" id="PS50192"/>
    </source>
</evidence>
<evidence type="ECO:0000256" key="4">
    <source>
        <dbReference type="ARBA" id="ARBA00022989"/>
    </source>
</evidence>
<dbReference type="Proteomes" id="UP000027222">
    <property type="component" value="Unassembled WGS sequence"/>
</dbReference>
<comment type="subcellular location">
    <subcellularLocation>
        <location evidence="1">Membrane</location>
        <topology evidence="1">Single-pass type IV membrane protein</topology>
    </subcellularLocation>
</comment>
<sequence length="284" mass="31917">MTNVRDNGMYSTTATPTTGGDMSTFYNEISSIQDTLRIFNDNVARISDLHSRSLDIMDNTASQQNAAQLDGLVDETSLLGASLKNRVKALEAQGGPGRDGQVKKQQAAFIKSKFVAAIQNYQSVEQQYRSKYKERMGRQFKIVKPDATPDEIRAVVNDEQGGQVFSQAVMNTNYAGSRAAYREVQERHEDVKRIERTLTELAQLFNDMSVLVEQQEETVDAIQNQAIEVEKDTEAGAKHVDEATEHARRARQKRWICFFIILVILIIVGVVVGIEVHNLLKKKH</sequence>
<evidence type="ECO:0000256" key="1">
    <source>
        <dbReference type="ARBA" id="ARBA00004211"/>
    </source>
</evidence>
<evidence type="ECO:0000256" key="6">
    <source>
        <dbReference type="ARBA" id="ARBA00023136"/>
    </source>
</evidence>
<proteinExistence type="inferred from homology"/>
<keyword evidence="4 8" id="KW-1133">Transmembrane helix</keyword>
<evidence type="ECO:0000256" key="3">
    <source>
        <dbReference type="ARBA" id="ARBA00022692"/>
    </source>
</evidence>
<dbReference type="InterPro" id="IPR045242">
    <property type="entry name" value="Syntaxin"/>
</dbReference>
<keyword evidence="11" id="KW-1185">Reference proteome</keyword>
<keyword evidence="6 8" id="KW-0472">Membrane</keyword>
<name>A0A067ST16_GALM3</name>
<organism evidence="10 11">
    <name type="scientific">Galerina marginata (strain CBS 339.88)</name>
    <dbReference type="NCBI Taxonomy" id="685588"/>
    <lineage>
        <taxon>Eukaryota</taxon>
        <taxon>Fungi</taxon>
        <taxon>Dikarya</taxon>
        <taxon>Basidiomycota</taxon>
        <taxon>Agaricomycotina</taxon>
        <taxon>Agaricomycetes</taxon>
        <taxon>Agaricomycetidae</taxon>
        <taxon>Agaricales</taxon>
        <taxon>Agaricineae</taxon>
        <taxon>Strophariaceae</taxon>
        <taxon>Galerina</taxon>
    </lineage>
</organism>
<protein>
    <recommendedName>
        <fullName evidence="9">t-SNARE coiled-coil homology domain-containing protein</fullName>
    </recommendedName>
</protein>
<evidence type="ECO:0000256" key="5">
    <source>
        <dbReference type="ARBA" id="ARBA00023054"/>
    </source>
</evidence>
<keyword evidence="3 8" id="KW-0812">Transmembrane</keyword>
<dbReference type="OrthoDB" id="10255013at2759"/>
<dbReference type="STRING" id="685588.A0A067ST16"/>
<feature type="region of interest" description="Disordered" evidence="7">
    <location>
        <begin position="1"/>
        <end position="22"/>
    </location>
</feature>
<dbReference type="PROSITE" id="PS50192">
    <property type="entry name" value="T_SNARE"/>
    <property type="match status" value="1"/>
</dbReference>
<dbReference type="PANTHER" id="PTHR19957">
    <property type="entry name" value="SYNTAXIN"/>
    <property type="match status" value="1"/>
</dbReference>
<dbReference type="InterPro" id="IPR010989">
    <property type="entry name" value="SNARE"/>
</dbReference>
<dbReference type="AlphaFoldDB" id="A0A067ST16"/>